<feature type="transmembrane region" description="Helical" evidence="1">
    <location>
        <begin position="13"/>
        <end position="33"/>
    </location>
</feature>
<name>A0A1K2HBE0_9NEIS</name>
<dbReference type="RefSeq" id="WP_072427526.1">
    <property type="nucleotide sequence ID" value="NZ_FPKR01000003.1"/>
</dbReference>
<organism evidence="2 3">
    <name type="scientific">Chitinimonas taiwanensis DSM 18899</name>
    <dbReference type="NCBI Taxonomy" id="1121279"/>
    <lineage>
        <taxon>Bacteria</taxon>
        <taxon>Pseudomonadati</taxon>
        <taxon>Pseudomonadota</taxon>
        <taxon>Betaproteobacteria</taxon>
        <taxon>Neisseriales</taxon>
        <taxon>Chitinibacteraceae</taxon>
        <taxon>Chitinimonas</taxon>
    </lineage>
</organism>
<dbReference type="EMBL" id="FPKR01000003">
    <property type="protein sequence ID" value="SFZ73833.1"/>
    <property type="molecule type" value="Genomic_DNA"/>
</dbReference>
<dbReference type="OrthoDB" id="8594755at2"/>
<evidence type="ECO:0000256" key="1">
    <source>
        <dbReference type="SAM" id="Phobius"/>
    </source>
</evidence>
<dbReference type="Proteomes" id="UP000186513">
    <property type="component" value="Unassembled WGS sequence"/>
</dbReference>
<protein>
    <recommendedName>
        <fullName evidence="4">DUF3149 domain-containing protein</fullName>
    </recommendedName>
</protein>
<dbReference type="InterPro" id="IPR021494">
    <property type="entry name" value="DUF3149"/>
</dbReference>
<dbReference type="AlphaFoldDB" id="A0A1K2HBE0"/>
<keyword evidence="1" id="KW-0812">Transmembrane</keyword>
<reference evidence="2 3" key="1">
    <citation type="submission" date="2016-11" db="EMBL/GenBank/DDBJ databases">
        <authorList>
            <person name="Jaros S."/>
            <person name="Januszkiewicz K."/>
            <person name="Wedrychowicz H."/>
        </authorList>
    </citation>
    <scope>NUCLEOTIDE SEQUENCE [LARGE SCALE GENOMIC DNA]</scope>
    <source>
        <strain evidence="2 3">DSM 18899</strain>
    </source>
</reference>
<keyword evidence="1" id="KW-0472">Membrane</keyword>
<accession>A0A1K2HBE0</accession>
<keyword evidence="3" id="KW-1185">Reference proteome</keyword>
<keyword evidence="1" id="KW-1133">Transmembrane helix</keyword>
<evidence type="ECO:0000313" key="2">
    <source>
        <dbReference type="EMBL" id="SFZ73833.1"/>
    </source>
</evidence>
<sequence>MNVALTDLFTTDIGILSLITIGFIIGMASYLAWYVRQHVLSAEAEQKRKQ</sequence>
<evidence type="ECO:0000313" key="3">
    <source>
        <dbReference type="Proteomes" id="UP000186513"/>
    </source>
</evidence>
<gene>
    <name evidence="2" type="ORF">SAMN02745887_00998</name>
</gene>
<dbReference type="Pfam" id="PF11346">
    <property type="entry name" value="DUF3149"/>
    <property type="match status" value="1"/>
</dbReference>
<evidence type="ECO:0008006" key="4">
    <source>
        <dbReference type="Google" id="ProtNLM"/>
    </source>
</evidence>
<proteinExistence type="predicted"/>